<name>A0ABN0UN62_9PSEU</name>
<evidence type="ECO:0000313" key="2">
    <source>
        <dbReference type="Proteomes" id="UP001500416"/>
    </source>
</evidence>
<dbReference type="Proteomes" id="UP001500416">
    <property type="component" value="Unassembled WGS sequence"/>
</dbReference>
<dbReference type="Gene3D" id="3.40.50.150">
    <property type="entry name" value="Vaccinia Virus protein VP39"/>
    <property type="match status" value="1"/>
</dbReference>
<gene>
    <name evidence="1" type="ORF">GCM10010492_66290</name>
</gene>
<proteinExistence type="predicted"/>
<keyword evidence="1" id="KW-0808">Transferase</keyword>
<comment type="caution">
    <text evidence="1">The sequence shown here is derived from an EMBL/GenBank/DDBJ whole genome shotgun (WGS) entry which is preliminary data.</text>
</comment>
<reference evidence="1 2" key="1">
    <citation type="journal article" date="2019" name="Int. J. Syst. Evol. Microbiol.">
        <title>The Global Catalogue of Microorganisms (GCM) 10K type strain sequencing project: providing services to taxonomists for standard genome sequencing and annotation.</title>
        <authorList>
            <consortium name="The Broad Institute Genomics Platform"/>
            <consortium name="The Broad Institute Genome Sequencing Center for Infectious Disease"/>
            <person name="Wu L."/>
            <person name="Ma J."/>
        </authorList>
    </citation>
    <scope>NUCLEOTIDE SEQUENCE [LARGE SCALE GENOMIC DNA]</scope>
    <source>
        <strain evidence="1 2">JCM 3380</strain>
    </source>
</reference>
<keyword evidence="1" id="KW-0489">Methyltransferase</keyword>
<dbReference type="GO" id="GO:0008168">
    <property type="term" value="F:methyltransferase activity"/>
    <property type="evidence" value="ECO:0007669"/>
    <property type="project" value="UniProtKB-KW"/>
</dbReference>
<organism evidence="1 2">
    <name type="scientific">Saccharothrix mutabilis subsp. mutabilis</name>
    <dbReference type="NCBI Taxonomy" id="66855"/>
    <lineage>
        <taxon>Bacteria</taxon>
        <taxon>Bacillati</taxon>
        <taxon>Actinomycetota</taxon>
        <taxon>Actinomycetes</taxon>
        <taxon>Pseudonocardiales</taxon>
        <taxon>Pseudonocardiaceae</taxon>
        <taxon>Saccharothrix</taxon>
    </lineage>
</organism>
<keyword evidence="2" id="KW-1185">Reference proteome</keyword>
<evidence type="ECO:0000313" key="1">
    <source>
        <dbReference type="EMBL" id="GAA0256147.1"/>
    </source>
</evidence>
<dbReference type="EMBL" id="BAAABU010000024">
    <property type="protein sequence ID" value="GAA0256147.1"/>
    <property type="molecule type" value="Genomic_DNA"/>
</dbReference>
<dbReference type="InterPro" id="IPR029063">
    <property type="entry name" value="SAM-dependent_MTases_sf"/>
</dbReference>
<dbReference type="RefSeq" id="WP_343938412.1">
    <property type="nucleotide sequence ID" value="NZ_BAAABU010000024.1"/>
</dbReference>
<sequence length="261" mass="29347">MFAECAHYLEHPPSSVRAGTAEIYLDPEAFSAFGRGGGNVALYERTHAALRERYEALQPEALLDIGTGEGLGLLPALTPAVGRVDVVEPSTTRIDVVRAGLVERRIPHRAFATTMSDFMARTEGTEDRWELVQETFAMLSLPAHERADTLRWLRERTSRLILVEFDVPRAEHPLHPDWFRYVVTRYETGMAEYPGAHNLVRQGFLAPVLLGTLRPAEDKVHFEQTIDDWCDDLAAAGFALDGEPRRVSDFWWGAAYLIEAK</sequence>
<protein>
    <submittedName>
        <fullName evidence="1">Class I SAM-dependent methyltransferase</fullName>
    </submittedName>
</protein>
<dbReference type="SUPFAM" id="SSF53335">
    <property type="entry name" value="S-adenosyl-L-methionine-dependent methyltransferases"/>
    <property type="match status" value="1"/>
</dbReference>
<dbReference type="GO" id="GO:0032259">
    <property type="term" value="P:methylation"/>
    <property type="evidence" value="ECO:0007669"/>
    <property type="project" value="UniProtKB-KW"/>
</dbReference>
<accession>A0ABN0UN62</accession>